<sequence length="419" mass="45475">MRKNTDEELPVWTAAPSSVSSTTSTIAAAAAAKLSVYDSPNSNNLRRMSPSMRRSVPSLPNSRHMSASSNGHFEHRQARSFNASSSVKDYRATSANSSHSAPPTDPRHVRVTIEKRGSKGSIFSVGPAGDGSSRPISADSVESTSSRPRKDSNSISLYDGSDASFGSTTTPMPVHTTIKTANTRIVAPNNPQGGRPMPPPIKRQNTVPDLRRPRSHYVGELVWDIDETVYCGGLEAAFNLNLLCRLNIEYIVDLSGLDEDNMPRSQAKRGECPCLCSRPTAHSRALMAINIDEYKTQDLTPYFKDVISFIDKAKTVNKCVLIHCQNGRNLAPAFVCAYLMRLHKIGRIAACDMVAGRCPNVAIHENIHKSLRKWEAQLGVSDAVSSGGGGAARRPSEDGSGPNNRLSVPLFTTKRSAWT</sequence>
<feature type="domain" description="Tyrosine-protein phosphatase" evidence="6">
    <location>
        <begin position="220"/>
        <end position="380"/>
    </location>
</feature>
<feature type="region of interest" description="Disordered" evidence="5">
    <location>
        <begin position="385"/>
        <end position="419"/>
    </location>
</feature>
<dbReference type="Gene3D" id="3.90.190.10">
    <property type="entry name" value="Protein tyrosine phosphatase superfamily"/>
    <property type="match status" value="1"/>
</dbReference>
<evidence type="ECO:0000256" key="2">
    <source>
        <dbReference type="ARBA" id="ARBA00013064"/>
    </source>
</evidence>
<dbReference type="GO" id="GO:0004725">
    <property type="term" value="F:protein tyrosine phosphatase activity"/>
    <property type="evidence" value="ECO:0007669"/>
    <property type="project" value="UniProtKB-EC"/>
</dbReference>
<dbReference type="InterPro" id="IPR000340">
    <property type="entry name" value="Dual-sp_phosphatase_cat-dom"/>
</dbReference>
<dbReference type="SMART" id="SM00195">
    <property type="entry name" value="DSPc"/>
    <property type="match status" value="1"/>
</dbReference>
<dbReference type="CDD" id="cd14498">
    <property type="entry name" value="DSP"/>
    <property type="match status" value="1"/>
</dbReference>
<evidence type="ECO:0000256" key="3">
    <source>
        <dbReference type="ARBA" id="ARBA00022801"/>
    </source>
</evidence>
<evidence type="ECO:0000256" key="1">
    <source>
        <dbReference type="ARBA" id="ARBA00008601"/>
    </source>
</evidence>
<dbReference type="Pfam" id="PF00782">
    <property type="entry name" value="DSPc"/>
    <property type="match status" value="1"/>
</dbReference>
<dbReference type="SUPFAM" id="SSF52799">
    <property type="entry name" value="(Phosphotyrosine protein) phosphatases II"/>
    <property type="match status" value="1"/>
</dbReference>
<name>A0A914WSJ4_9BILA</name>
<feature type="compositionally biased region" description="Polar residues" evidence="5">
    <location>
        <begin position="61"/>
        <end position="71"/>
    </location>
</feature>
<comment type="similarity">
    <text evidence="1">Belongs to the protein-tyrosine phosphatase family. Non-receptor class dual specificity subfamily.</text>
</comment>
<accession>A0A914WSJ4</accession>
<feature type="region of interest" description="Disordered" evidence="5">
    <location>
        <begin position="37"/>
        <end position="172"/>
    </location>
</feature>
<dbReference type="PANTHER" id="PTHR10159">
    <property type="entry name" value="DUAL SPECIFICITY PROTEIN PHOSPHATASE"/>
    <property type="match status" value="1"/>
</dbReference>
<feature type="compositionally biased region" description="Low complexity" evidence="5">
    <location>
        <begin position="13"/>
        <end position="22"/>
    </location>
</feature>
<dbReference type="EC" id="3.1.3.48" evidence="2"/>
<evidence type="ECO:0000256" key="5">
    <source>
        <dbReference type="SAM" id="MobiDB-lite"/>
    </source>
</evidence>
<dbReference type="GO" id="GO:0043409">
    <property type="term" value="P:negative regulation of MAPK cascade"/>
    <property type="evidence" value="ECO:0007669"/>
    <property type="project" value="TreeGrafter"/>
</dbReference>
<dbReference type="InterPro" id="IPR029021">
    <property type="entry name" value="Prot-tyrosine_phosphatase-like"/>
</dbReference>
<dbReference type="Proteomes" id="UP000887566">
    <property type="component" value="Unplaced"/>
</dbReference>
<reference evidence="8" key="1">
    <citation type="submission" date="2022-11" db="UniProtKB">
        <authorList>
            <consortium name="WormBaseParasite"/>
        </authorList>
    </citation>
    <scope>IDENTIFICATION</scope>
</reference>
<keyword evidence="3" id="KW-0378">Hydrolase</keyword>
<feature type="compositionally biased region" description="Polar residues" evidence="5">
    <location>
        <begin position="79"/>
        <end position="101"/>
    </location>
</feature>
<dbReference type="InterPro" id="IPR020422">
    <property type="entry name" value="TYR_PHOSPHATASE_DUAL_dom"/>
</dbReference>
<proteinExistence type="inferred from homology"/>
<feature type="compositionally biased region" description="Basic and acidic residues" evidence="5">
    <location>
        <begin position="105"/>
        <end position="117"/>
    </location>
</feature>
<evidence type="ECO:0000313" key="7">
    <source>
        <dbReference type="Proteomes" id="UP000887566"/>
    </source>
</evidence>
<feature type="region of interest" description="Disordered" evidence="5">
    <location>
        <begin position="185"/>
        <end position="207"/>
    </location>
</feature>
<protein>
    <recommendedName>
        <fullName evidence="2">protein-tyrosine-phosphatase</fullName>
        <ecNumber evidence="2">3.1.3.48</ecNumber>
    </recommendedName>
</protein>
<keyword evidence="4" id="KW-0904">Protein phosphatase</keyword>
<dbReference type="WBParaSite" id="PSAMB.scaffold497size49326.g6352.t2">
    <property type="protein sequence ID" value="PSAMB.scaffold497size49326.g6352.t2"/>
    <property type="gene ID" value="PSAMB.scaffold497size49326.g6352"/>
</dbReference>
<dbReference type="AlphaFoldDB" id="A0A914WSJ4"/>
<evidence type="ECO:0000259" key="6">
    <source>
        <dbReference type="PROSITE" id="PS50054"/>
    </source>
</evidence>
<evidence type="ECO:0000256" key="4">
    <source>
        <dbReference type="ARBA" id="ARBA00022912"/>
    </source>
</evidence>
<dbReference type="PANTHER" id="PTHR10159:SF529">
    <property type="entry name" value="TYROSINE-PROTEIN PHOSPHATASE DOMAIN-CONTAINING PROTEIN"/>
    <property type="match status" value="1"/>
</dbReference>
<evidence type="ECO:0000313" key="8">
    <source>
        <dbReference type="WBParaSite" id="PSAMB.scaffold497size49326.g6352.t2"/>
    </source>
</evidence>
<feature type="region of interest" description="Disordered" evidence="5">
    <location>
        <begin position="1"/>
        <end position="22"/>
    </location>
</feature>
<dbReference type="GO" id="GO:0005737">
    <property type="term" value="C:cytoplasm"/>
    <property type="evidence" value="ECO:0007669"/>
    <property type="project" value="TreeGrafter"/>
</dbReference>
<keyword evidence="7" id="KW-1185">Reference proteome</keyword>
<dbReference type="PROSITE" id="PS50054">
    <property type="entry name" value="TYR_PHOSPHATASE_DUAL"/>
    <property type="match status" value="1"/>
</dbReference>
<feature type="compositionally biased region" description="Low complexity" evidence="5">
    <location>
        <begin position="39"/>
        <end position="60"/>
    </location>
</feature>
<organism evidence="7 8">
    <name type="scientific">Plectus sambesii</name>
    <dbReference type="NCBI Taxonomy" id="2011161"/>
    <lineage>
        <taxon>Eukaryota</taxon>
        <taxon>Metazoa</taxon>
        <taxon>Ecdysozoa</taxon>
        <taxon>Nematoda</taxon>
        <taxon>Chromadorea</taxon>
        <taxon>Plectida</taxon>
        <taxon>Plectina</taxon>
        <taxon>Plectoidea</taxon>
        <taxon>Plectidae</taxon>
        <taxon>Plectus</taxon>
    </lineage>
</organism>